<accession>A0AAD9XIB3</accession>
<dbReference type="PROSITE" id="PS51383">
    <property type="entry name" value="YJEF_C_3"/>
    <property type="match status" value="1"/>
</dbReference>
<organism evidence="2 3">
    <name type="scientific">Dipteronia dyeriana</name>
    <dbReference type="NCBI Taxonomy" id="168575"/>
    <lineage>
        <taxon>Eukaryota</taxon>
        <taxon>Viridiplantae</taxon>
        <taxon>Streptophyta</taxon>
        <taxon>Embryophyta</taxon>
        <taxon>Tracheophyta</taxon>
        <taxon>Spermatophyta</taxon>
        <taxon>Magnoliopsida</taxon>
        <taxon>eudicotyledons</taxon>
        <taxon>Gunneridae</taxon>
        <taxon>Pentapetalae</taxon>
        <taxon>rosids</taxon>
        <taxon>malvids</taxon>
        <taxon>Sapindales</taxon>
        <taxon>Sapindaceae</taxon>
        <taxon>Hippocastanoideae</taxon>
        <taxon>Acereae</taxon>
        <taxon>Dipteronia</taxon>
    </lineage>
</organism>
<dbReference type="GO" id="GO:0016836">
    <property type="term" value="F:hydro-lyase activity"/>
    <property type="evidence" value="ECO:0007669"/>
    <property type="project" value="InterPro"/>
</dbReference>
<evidence type="ECO:0000313" key="3">
    <source>
        <dbReference type="Proteomes" id="UP001280121"/>
    </source>
</evidence>
<sequence length="111" mass="11961">MLVKYGVNSGFTTLGSAKDYILSSSAAVLRRQQFLIRSLGGGYTDQTTQRRMQQVNSMSGTALEAESDSILRAISPTLDPNRHKGQAGKIAVIGGCHVSTLVLHILLLFQP</sequence>
<dbReference type="InterPro" id="IPR000631">
    <property type="entry name" value="CARKD"/>
</dbReference>
<protein>
    <recommendedName>
        <fullName evidence="1">YjeF C-terminal domain-containing protein</fullName>
    </recommendedName>
</protein>
<comment type="caution">
    <text evidence="2">The sequence shown here is derived from an EMBL/GenBank/DDBJ whole genome shotgun (WGS) entry which is preliminary data.</text>
</comment>
<keyword evidence="3" id="KW-1185">Reference proteome</keyword>
<evidence type="ECO:0000259" key="1">
    <source>
        <dbReference type="PROSITE" id="PS51383"/>
    </source>
</evidence>
<feature type="domain" description="YjeF C-terminal" evidence="1">
    <location>
        <begin position="67"/>
        <end position="111"/>
    </location>
</feature>
<dbReference type="EMBL" id="JANJYI010000002">
    <property type="protein sequence ID" value="KAK2660030.1"/>
    <property type="molecule type" value="Genomic_DNA"/>
</dbReference>
<dbReference type="Proteomes" id="UP001280121">
    <property type="component" value="Unassembled WGS sequence"/>
</dbReference>
<reference evidence="2" key="1">
    <citation type="journal article" date="2023" name="Plant J.">
        <title>Genome sequences and population genomics provide insights into the demographic history, inbreeding, and mutation load of two 'living fossil' tree species of Dipteronia.</title>
        <authorList>
            <person name="Feng Y."/>
            <person name="Comes H.P."/>
            <person name="Chen J."/>
            <person name="Zhu S."/>
            <person name="Lu R."/>
            <person name="Zhang X."/>
            <person name="Li P."/>
            <person name="Qiu J."/>
            <person name="Olsen K.M."/>
            <person name="Qiu Y."/>
        </authorList>
    </citation>
    <scope>NUCLEOTIDE SEQUENCE</scope>
    <source>
        <strain evidence="2">KIB01</strain>
    </source>
</reference>
<evidence type="ECO:0000313" key="2">
    <source>
        <dbReference type="EMBL" id="KAK2660030.1"/>
    </source>
</evidence>
<dbReference type="AlphaFoldDB" id="A0AAD9XIB3"/>
<gene>
    <name evidence="2" type="ORF">Ddye_006563</name>
</gene>
<name>A0AAD9XIB3_9ROSI</name>
<proteinExistence type="predicted"/>